<accession>A0A2M4DQ28</accession>
<name>A0A2M4DQ28_ANODA</name>
<dbReference type="EMBL" id="GGFL01015474">
    <property type="protein sequence ID" value="MBW79652.1"/>
    <property type="molecule type" value="Transcribed_RNA"/>
</dbReference>
<dbReference type="AlphaFoldDB" id="A0A2M4DQ28"/>
<feature type="signal peptide" evidence="1">
    <location>
        <begin position="1"/>
        <end position="17"/>
    </location>
</feature>
<feature type="chain" id="PRO_5014844134" evidence="1">
    <location>
        <begin position="18"/>
        <end position="81"/>
    </location>
</feature>
<evidence type="ECO:0000313" key="2">
    <source>
        <dbReference type="EMBL" id="MBW79652.1"/>
    </source>
</evidence>
<reference evidence="2" key="1">
    <citation type="submission" date="2018-01" db="EMBL/GenBank/DDBJ databases">
        <title>An insight into the sialome of Amazonian anophelines.</title>
        <authorList>
            <person name="Ribeiro J.M."/>
            <person name="Scarpassa V."/>
            <person name="Calvo E."/>
        </authorList>
    </citation>
    <scope>NUCLEOTIDE SEQUENCE</scope>
</reference>
<sequence length="81" mass="8520">MLSSVFLIVSLATSVSSAYRAVVVGPPHSSVGLQLRAVDSSFPAPVSSPVTVAESLLLPPFDDSRLFLSAPSADRMYLPDE</sequence>
<protein>
    <submittedName>
        <fullName evidence="2">Putative secreted protein</fullName>
    </submittedName>
</protein>
<proteinExistence type="predicted"/>
<organism evidence="2">
    <name type="scientific">Anopheles darlingi</name>
    <name type="common">Mosquito</name>
    <dbReference type="NCBI Taxonomy" id="43151"/>
    <lineage>
        <taxon>Eukaryota</taxon>
        <taxon>Metazoa</taxon>
        <taxon>Ecdysozoa</taxon>
        <taxon>Arthropoda</taxon>
        <taxon>Hexapoda</taxon>
        <taxon>Insecta</taxon>
        <taxon>Pterygota</taxon>
        <taxon>Neoptera</taxon>
        <taxon>Endopterygota</taxon>
        <taxon>Diptera</taxon>
        <taxon>Nematocera</taxon>
        <taxon>Culicoidea</taxon>
        <taxon>Culicidae</taxon>
        <taxon>Anophelinae</taxon>
        <taxon>Anopheles</taxon>
    </lineage>
</organism>
<evidence type="ECO:0000256" key="1">
    <source>
        <dbReference type="SAM" id="SignalP"/>
    </source>
</evidence>
<keyword evidence="1" id="KW-0732">Signal</keyword>